<reference evidence="4" key="1">
    <citation type="journal article" date="2016" name="Gigascience">
        <title>De novo construction of an expanded transcriptome assembly for the western tarnished plant bug, Lygus hesperus.</title>
        <authorList>
            <person name="Tassone E.E."/>
            <person name="Geib S.M."/>
            <person name="Hall B."/>
            <person name="Fabrick J.A."/>
            <person name="Brent C.S."/>
            <person name="Hull J.J."/>
        </authorList>
    </citation>
    <scope>NUCLEOTIDE SEQUENCE</scope>
</reference>
<accession>A0A146L3D4</accession>
<dbReference type="SMART" id="SM00355">
    <property type="entry name" value="ZnF_C2H2"/>
    <property type="match status" value="2"/>
</dbReference>
<evidence type="ECO:0000256" key="1">
    <source>
        <dbReference type="PROSITE-ProRule" id="PRU00042"/>
    </source>
</evidence>
<dbReference type="AlphaFoldDB" id="A0A146L3D4"/>
<feature type="compositionally biased region" description="Low complexity" evidence="2">
    <location>
        <begin position="8"/>
        <end position="29"/>
    </location>
</feature>
<name>A0A146L3D4_LYGHE</name>
<sequence>MRDGASIRLSSLPLQSSSEEQPQSSRSSQTLFLTTQLDKPCLQRIVAVTFGHQEKKHVCPACKKTYKLMTSLRNHQRYECGKEPQFGCPHCSYKAHQKGSIKSHMFLRHPEHFMSSAAPWQILQG</sequence>
<dbReference type="PROSITE" id="PS50157">
    <property type="entry name" value="ZINC_FINGER_C2H2_2"/>
    <property type="match status" value="1"/>
</dbReference>
<keyword evidence="1" id="KW-0479">Metal-binding</keyword>
<dbReference type="GO" id="GO:0008270">
    <property type="term" value="F:zinc ion binding"/>
    <property type="evidence" value="ECO:0007669"/>
    <property type="project" value="UniProtKB-KW"/>
</dbReference>
<dbReference type="InterPro" id="IPR036236">
    <property type="entry name" value="Znf_C2H2_sf"/>
</dbReference>
<proteinExistence type="predicted"/>
<feature type="domain" description="C2H2-type" evidence="3">
    <location>
        <begin position="57"/>
        <end position="84"/>
    </location>
</feature>
<evidence type="ECO:0000256" key="2">
    <source>
        <dbReference type="SAM" id="MobiDB-lite"/>
    </source>
</evidence>
<keyword evidence="1" id="KW-0862">Zinc</keyword>
<protein>
    <submittedName>
        <fullName evidence="4">Longitudinals lacking protein, isoforms A/B/D/L</fullName>
    </submittedName>
</protein>
<dbReference type="SUPFAM" id="SSF57667">
    <property type="entry name" value="beta-beta-alpha zinc fingers"/>
    <property type="match status" value="1"/>
</dbReference>
<gene>
    <name evidence="4" type="primary">lola_56</name>
    <name evidence="4" type="ORF">g.26537</name>
</gene>
<organism evidence="4">
    <name type="scientific">Lygus hesperus</name>
    <name type="common">Western plant bug</name>
    <dbReference type="NCBI Taxonomy" id="30085"/>
    <lineage>
        <taxon>Eukaryota</taxon>
        <taxon>Metazoa</taxon>
        <taxon>Ecdysozoa</taxon>
        <taxon>Arthropoda</taxon>
        <taxon>Hexapoda</taxon>
        <taxon>Insecta</taxon>
        <taxon>Pterygota</taxon>
        <taxon>Neoptera</taxon>
        <taxon>Paraneoptera</taxon>
        <taxon>Hemiptera</taxon>
        <taxon>Heteroptera</taxon>
        <taxon>Panheteroptera</taxon>
        <taxon>Cimicomorpha</taxon>
        <taxon>Miridae</taxon>
        <taxon>Mirini</taxon>
        <taxon>Lygus</taxon>
    </lineage>
</organism>
<dbReference type="EMBL" id="GDHC01017349">
    <property type="protein sequence ID" value="JAQ01280.1"/>
    <property type="molecule type" value="Transcribed_RNA"/>
</dbReference>
<evidence type="ECO:0000313" key="4">
    <source>
        <dbReference type="EMBL" id="JAQ01280.1"/>
    </source>
</evidence>
<dbReference type="Gene3D" id="3.30.160.60">
    <property type="entry name" value="Classic Zinc Finger"/>
    <property type="match status" value="1"/>
</dbReference>
<feature type="region of interest" description="Disordered" evidence="2">
    <location>
        <begin position="1"/>
        <end position="30"/>
    </location>
</feature>
<evidence type="ECO:0000259" key="3">
    <source>
        <dbReference type="PROSITE" id="PS50157"/>
    </source>
</evidence>
<keyword evidence="1" id="KW-0863">Zinc-finger</keyword>
<dbReference type="InterPro" id="IPR013087">
    <property type="entry name" value="Znf_C2H2_type"/>
</dbReference>